<keyword evidence="7" id="KW-0645">Protease</keyword>
<evidence type="ECO:0000256" key="8">
    <source>
        <dbReference type="ARBA" id="ARBA00022676"/>
    </source>
</evidence>
<evidence type="ECO:0000259" key="25">
    <source>
        <dbReference type="Pfam" id="PF00905"/>
    </source>
</evidence>
<dbReference type="Pfam" id="PF00905">
    <property type="entry name" value="Transpeptidase"/>
    <property type="match status" value="1"/>
</dbReference>
<dbReference type="EMBL" id="UOFO01000148">
    <property type="protein sequence ID" value="VAW88540.1"/>
    <property type="molecule type" value="Genomic_DNA"/>
</dbReference>
<comment type="subcellular location">
    <subcellularLocation>
        <location evidence="1">Cell inner membrane</location>
        <topology evidence="1">Single-pass type II membrane protein</topology>
    </subcellularLocation>
</comment>
<comment type="catalytic activity">
    <reaction evidence="20">
        <text>Preferential cleavage: (Ac)2-L-Lys-D-Ala-|-D-Ala. Also transpeptidation of peptidyl-alanyl moieties that are N-acyl substituents of D-alanine.</text>
        <dbReference type="EC" id="3.4.16.4"/>
    </reaction>
</comment>
<dbReference type="Gene3D" id="3.40.710.10">
    <property type="entry name" value="DD-peptidase/beta-lactamase superfamily"/>
    <property type="match status" value="2"/>
</dbReference>
<dbReference type="PANTHER" id="PTHR32282:SF27">
    <property type="entry name" value="PENICILLIN-BINDING PROTEIN 1A"/>
    <property type="match status" value="1"/>
</dbReference>
<comment type="catalytic activity">
    <reaction evidence="22">
        <text>[GlcNAc-(1-&gt;4)-Mur2Ac(oyl-L-Ala-gamma-D-Glu-L-Lys-D-Ala-D-Ala)](n)-di-trans,octa-cis-undecaprenyl diphosphate + beta-D-GlcNAc-(1-&gt;4)-Mur2Ac(oyl-L-Ala-gamma-D-Glu-L-Lys-D-Ala-D-Ala)-di-trans,octa-cis-undecaprenyl diphosphate = [GlcNAc-(1-&gt;4)-Mur2Ac(oyl-L-Ala-gamma-D-Glu-L-Lys-D-Ala-D-Ala)](n+1)-di-trans,octa-cis-undecaprenyl diphosphate + di-trans,octa-cis-undecaprenyl diphosphate + H(+)</text>
        <dbReference type="Rhea" id="RHEA:23708"/>
        <dbReference type="Rhea" id="RHEA-COMP:9602"/>
        <dbReference type="Rhea" id="RHEA-COMP:9603"/>
        <dbReference type="ChEBI" id="CHEBI:15378"/>
        <dbReference type="ChEBI" id="CHEBI:58405"/>
        <dbReference type="ChEBI" id="CHEBI:60033"/>
        <dbReference type="ChEBI" id="CHEBI:78435"/>
        <dbReference type="EC" id="2.4.99.28"/>
    </reaction>
</comment>
<dbReference type="GO" id="GO:0008360">
    <property type="term" value="P:regulation of cell shape"/>
    <property type="evidence" value="ECO:0007669"/>
    <property type="project" value="UniProtKB-KW"/>
</dbReference>
<dbReference type="GO" id="GO:0008955">
    <property type="term" value="F:peptidoglycan glycosyltransferase activity"/>
    <property type="evidence" value="ECO:0007669"/>
    <property type="project" value="UniProtKB-EC"/>
</dbReference>
<evidence type="ECO:0000256" key="23">
    <source>
        <dbReference type="SAM" id="MobiDB-lite"/>
    </source>
</evidence>
<dbReference type="EC" id="3.4.16.4" evidence="2"/>
<evidence type="ECO:0000256" key="14">
    <source>
        <dbReference type="ARBA" id="ARBA00022984"/>
    </source>
</evidence>
<reference evidence="28" key="1">
    <citation type="submission" date="2018-06" db="EMBL/GenBank/DDBJ databases">
        <authorList>
            <person name="Zhirakovskaya E."/>
        </authorList>
    </citation>
    <scope>NUCLEOTIDE SEQUENCE</scope>
</reference>
<keyword evidence="6" id="KW-0121">Carboxypeptidase</keyword>
<feature type="region of interest" description="Disordered" evidence="23">
    <location>
        <begin position="772"/>
        <end position="795"/>
    </location>
</feature>
<dbReference type="GO" id="GO:0008658">
    <property type="term" value="F:penicillin binding"/>
    <property type="evidence" value="ECO:0007669"/>
    <property type="project" value="InterPro"/>
</dbReference>
<evidence type="ECO:0000256" key="16">
    <source>
        <dbReference type="ARBA" id="ARBA00023136"/>
    </source>
</evidence>
<dbReference type="GO" id="GO:0030288">
    <property type="term" value="C:outer membrane-bounded periplasmic space"/>
    <property type="evidence" value="ECO:0007669"/>
    <property type="project" value="TreeGrafter"/>
</dbReference>
<feature type="domain" description="Penicillin-binding protein OB-like" evidence="27">
    <location>
        <begin position="320"/>
        <end position="428"/>
    </location>
</feature>
<keyword evidence="16 24" id="KW-0472">Membrane</keyword>
<evidence type="ECO:0000259" key="26">
    <source>
        <dbReference type="Pfam" id="PF00912"/>
    </source>
</evidence>
<dbReference type="PANTHER" id="PTHR32282">
    <property type="entry name" value="BINDING PROTEIN TRANSPEPTIDASE, PUTATIVE-RELATED"/>
    <property type="match status" value="1"/>
</dbReference>
<keyword evidence="10 24" id="KW-0812">Transmembrane</keyword>
<gene>
    <name evidence="28" type="ORF">MNBD_GAMMA16-1590</name>
</gene>
<dbReference type="InterPro" id="IPR001264">
    <property type="entry name" value="Glyco_trans_51"/>
</dbReference>
<keyword evidence="14" id="KW-0573">Peptidoglycan synthesis</keyword>
<dbReference type="InterPro" id="IPR012338">
    <property type="entry name" value="Beta-lactam/transpept-like"/>
</dbReference>
<evidence type="ECO:0000256" key="22">
    <source>
        <dbReference type="ARBA" id="ARBA00049902"/>
    </source>
</evidence>
<evidence type="ECO:0000256" key="5">
    <source>
        <dbReference type="ARBA" id="ARBA00022519"/>
    </source>
</evidence>
<keyword evidence="13" id="KW-0735">Signal-anchor</keyword>
<evidence type="ECO:0000256" key="6">
    <source>
        <dbReference type="ARBA" id="ARBA00022645"/>
    </source>
</evidence>
<evidence type="ECO:0000256" key="18">
    <source>
        <dbReference type="ARBA" id="ARBA00023268"/>
    </source>
</evidence>
<dbReference type="InterPro" id="IPR001460">
    <property type="entry name" value="PCN-bd_Tpept"/>
</dbReference>
<evidence type="ECO:0000256" key="11">
    <source>
        <dbReference type="ARBA" id="ARBA00022801"/>
    </source>
</evidence>
<feature type="domain" description="Glycosyl transferase family 51" evidence="26">
    <location>
        <begin position="59"/>
        <end position="234"/>
    </location>
</feature>
<protein>
    <recommendedName>
        <fullName evidence="3">Penicillin-binding protein 1A</fullName>
        <ecNumber evidence="21">2.4.99.28</ecNumber>
        <ecNumber evidence="2">3.4.16.4</ecNumber>
    </recommendedName>
</protein>
<keyword evidence="12" id="KW-0133">Cell shape</keyword>
<evidence type="ECO:0000256" key="4">
    <source>
        <dbReference type="ARBA" id="ARBA00022475"/>
    </source>
</evidence>
<evidence type="ECO:0000256" key="3">
    <source>
        <dbReference type="ARBA" id="ARBA00018638"/>
    </source>
</evidence>
<evidence type="ECO:0000256" key="15">
    <source>
        <dbReference type="ARBA" id="ARBA00022989"/>
    </source>
</evidence>
<organism evidence="28">
    <name type="scientific">hydrothermal vent metagenome</name>
    <dbReference type="NCBI Taxonomy" id="652676"/>
    <lineage>
        <taxon>unclassified sequences</taxon>
        <taxon>metagenomes</taxon>
        <taxon>ecological metagenomes</taxon>
    </lineage>
</organism>
<dbReference type="GO" id="GO:0009252">
    <property type="term" value="P:peptidoglycan biosynthetic process"/>
    <property type="evidence" value="ECO:0007669"/>
    <property type="project" value="UniProtKB-KW"/>
</dbReference>
<dbReference type="NCBIfam" id="TIGR02074">
    <property type="entry name" value="PBP_1a_fam"/>
    <property type="match status" value="1"/>
</dbReference>
<proteinExistence type="predicted"/>
<dbReference type="Pfam" id="PF00912">
    <property type="entry name" value="Transgly"/>
    <property type="match status" value="1"/>
</dbReference>
<evidence type="ECO:0000256" key="12">
    <source>
        <dbReference type="ARBA" id="ARBA00022960"/>
    </source>
</evidence>
<sequence length="795" mass="89022">MKKFKKLLKISFKSLLLLYLCGSFFIFGVYLYLTPDLPSTQSLKDVQFQVPLRIYTEEGALMGEFGEKKRQPVRFEQIPEQMVEALISAEDSRFFEHPGVDYQGLMRAAWVLLTTGKKTQGGSTITMQVARNFFLTREKTYTRKIREILLALKIERELTKNEILELYLNKIYFGNRAYGVATAALVYYGKKLEELSLPEIAMIVGLPKAPSTFNPIVNAERALIRRNYVLGRMHALVYINDETYENAIAKPVTAKLHRQAAEVEAPYVAEMVRKYMVERYGDDAYSAGYKVTTTLTQPLQEAANQALQQALFDYDERHGYRGPLKHLDWINNASPEEWQKHVSKITSIGPLKPALVRGLEKQRVHLFFNEEKNGVISWDNMKWARKYLSNNHRGPAPKTADDILKVGDIVMVTKTSDDGWRLAQAPTVSGALISLSPTNGAIRALVGGFSFYQSKYNRVTQAKRQPGSSFKPFIYSSALENGFTAASLINDAPVVFDDPGLEAAWRPENYSGKFFGPTRLREALVRSRNLVSIRLLRSVGVKTTLKHISNFGFDTTRLPHDLSLSLGSGAITSLDLARGHATIANGGFSIQPHFIKSIEDGTGQFIFEANPPVVCPLCDADKDISDISEINQAPQVISTQNAYIIHSMMKSVVKQGTGRRALKLGRNDIAGKTGTTNDQKDAWFVGFNTQLLAISWVGFDEPSSLGHRETGGRAALPMWLYYMETALKGMPESNPEQPQDIITVRIDSKTGLRAQSNTPDALFEIFRSSNIPKKGVEPSDQQQINADEPETEQLF</sequence>
<keyword evidence="8 28" id="KW-0328">Glycosyltransferase</keyword>
<evidence type="ECO:0000256" key="17">
    <source>
        <dbReference type="ARBA" id="ARBA00023251"/>
    </source>
</evidence>
<dbReference type="SUPFAM" id="SSF56601">
    <property type="entry name" value="beta-lactamase/transpeptidase-like"/>
    <property type="match status" value="1"/>
</dbReference>
<keyword evidence="19" id="KW-0961">Cell wall biogenesis/degradation</keyword>
<evidence type="ECO:0000259" key="27">
    <source>
        <dbReference type="Pfam" id="PF17092"/>
    </source>
</evidence>
<evidence type="ECO:0000256" key="2">
    <source>
        <dbReference type="ARBA" id="ARBA00012448"/>
    </source>
</evidence>
<evidence type="ECO:0000256" key="21">
    <source>
        <dbReference type="ARBA" id="ARBA00044770"/>
    </source>
</evidence>
<evidence type="ECO:0000313" key="28">
    <source>
        <dbReference type="EMBL" id="VAW88540.1"/>
    </source>
</evidence>
<dbReference type="SUPFAM" id="SSF53955">
    <property type="entry name" value="Lysozyme-like"/>
    <property type="match status" value="1"/>
</dbReference>
<evidence type="ECO:0000256" key="24">
    <source>
        <dbReference type="SAM" id="Phobius"/>
    </source>
</evidence>
<dbReference type="GO" id="GO:0009002">
    <property type="term" value="F:serine-type D-Ala-D-Ala carboxypeptidase activity"/>
    <property type="evidence" value="ECO:0007669"/>
    <property type="project" value="UniProtKB-EC"/>
</dbReference>
<keyword evidence="11" id="KW-0378">Hydrolase</keyword>
<dbReference type="FunFam" id="1.10.3810.10:FF:000003">
    <property type="entry name" value="Penicillin-binding protein 1a"/>
    <property type="match status" value="1"/>
</dbReference>
<evidence type="ECO:0000256" key="19">
    <source>
        <dbReference type="ARBA" id="ARBA00023316"/>
    </source>
</evidence>
<dbReference type="GO" id="GO:0071555">
    <property type="term" value="P:cell wall organization"/>
    <property type="evidence" value="ECO:0007669"/>
    <property type="project" value="UniProtKB-KW"/>
</dbReference>
<evidence type="ECO:0000256" key="7">
    <source>
        <dbReference type="ARBA" id="ARBA00022670"/>
    </source>
</evidence>
<feature type="domain" description="Penicillin-binding protein transpeptidase" evidence="25">
    <location>
        <begin position="433"/>
        <end position="689"/>
    </location>
</feature>
<evidence type="ECO:0000256" key="1">
    <source>
        <dbReference type="ARBA" id="ARBA00004249"/>
    </source>
</evidence>
<dbReference type="InterPro" id="IPR050396">
    <property type="entry name" value="Glycosyltr_51/Transpeptidase"/>
</dbReference>
<dbReference type="AlphaFoldDB" id="A0A3B0ZHI7"/>
<dbReference type="GO" id="GO:0005886">
    <property type="term" value="C:plasma membrane"/>
    <property type="evidence" value="ECO:0007669"/>
    <property type="project" value="UniProtKB-SubCell"/>
</dbReference>
<evidence type="ECO:0000256" key="13">
    <source>
        <dbReference type="ARBA" id="ARBA00022968"/>
    </source>
</evidence>
<keyword evidence="9 28" id="KW-0808">Transferase</keyword>
<dbReference type="InterPro" id="IPR031376">
    <property type="entry name" value="PCB_OB"/>
</dbReference>
<dbReference type="InterPro" id="IPR036950">
    <property type="entry name" value="PBP_transglycosylase"/>
</dbReference>
<dbReference type="InterPro" id="IPR023346">
    <property type="entry name" value="Lysozyme-like_dom_sf"/>
</dbReference>
<evidence type="ECO:0000256" key="9">
    <source>
        <dbReference type="ARBA" id="ARBA00022679"/>
    </source>
</evidence>
<dbReference type="Pfam" id="PF17092">
    <property type="entry name" value="PCB_OB"/>
    <property type="match status" value="1"/>
</dbReference>
<evidence type="ECO:0000256" key="20">
    <source>
        <dbReference type="ARBA" id="ARBA00034000"/>
    </source>
</evidence>
<dbReference type="EC" id="2.4.99.28" evidence="21"/>
<accession>A0A3B0ZHI7</accession>
<dbReference type="Gene3D" id="1.10.3810.10">
    <property type="entry name" value="Biosynthetic peptidoglycan transglycosylase-like"/>
    <property type="match status" value="1"/>
</dbReference>
<dbReference type="GO" id="GO:0006508">
    <property type="term" value="P:proteolysis"/>
    <property type="evidence" value="ECO:0007669"/>
    <property type="project" value="UniProtKB-KW"/>
</dbReference>
<name>A0A3B0ZHI7_9ZZZZ</name>
<keyword evidence="5" id="KW-0997">Cell inner membrane</keyword>
<keyword evidence="17" id="KW-0046">Antibiotic resistance</keyword>
<keyword evidence="18" id="KW-0511">Multifunctional enzyme</keyword>
<evidence type="ECO:0000256" key="10">
    <source>
        <dbReference type="ARBA" id="ARBA00022692"/>
    </source>
</evidence>
<keyword evidence="15 24" id="KW-1133">Transmembrane helix</keyword>
<feature type="transmembrane region" description="Helical" evidence="24">
    <location>
        <begin position="12"/>
        <end position="33"/>
    </location>
</feature>
<dbReference type="GO" id="GO:0046677">
    <property type="term" value="P:response to antibiotic"/>
    <property type="evidence" value="ECO:0007669"/>
    <property type="project" value="UniProtKB-KW"/>
</dbReference>
<keyword evidence="4" id="KW-1003">Cell membrane</keyword>